<accession>A0A8H6KUG2</accession>
<name>A0A8H6KUG2_9PEZI</name>
<protein>
    <submittedName>
        <fullName evidence="2">Uncharacterized protein</fullName>
    </submittedName>
</protein>
<keyword evidence="3" id="KW-1185">Reference proteome</keyword>
<evidence type="ECO:0000256" key="1">
    <source>
        <dbReference type="SAM" id="MobiDB-lite"/>
    </source>
</evidence>
<evidence type="ECO:0000313" key="2">
    <source>
        <dbReference type="EMBL" id="KAF6837879.1"/>
    </source>
</evidence>
<dbReference type="AlphaFoldDB" id="A0A8H6KUG2"/>
<sequence>MEDAGLRQDNGAGQSGAGKPPTPSSAGLSPDCPDPIPVLQRGTRCKSAPGWWHASDLSMSRLIDCAAGSIAAAVSNAHNVRPKLHYRASLPQAGVASTGLRRKTATIHQLSRVRKCRASPIT</sequence>
<feature type="region of interest" description="Disordered" evidence="1">
    <location>
        <begin position="1"/>
        <end position="40"/>
    </location>
</feature>
<proteinExistence type="predicted"/>
<reference evidence="2" key="1">
    <citation type="journal article" date="2020" name="Phytopathology">
        <title>Genome Sequence Resources of Colletotrichum truncatum, C. plurivorum, C. musicola, and C. sojae: Four Species Pathogenic to Soybean (Glycine max).</title>
        <authorList>
            <person name="Rogerio F."/>
            <person name="Boufleur T.R."/>
            <person name="Ciampi-Guillardi M."/>
            <person name="Sukno S.A."/>
            <person name="Thon M.R."/>
            <person name="Massola Junior N.S."/>
            <person name="Baroncelli R."/>
        </authorList>
    </citation>
    <scope>NUCLEOTIDE SEQUENCE</scope>
    <source>
        <strain evidence="2">LFN00145</strain>
    </source>
</reference>
<dbReference type="EMBL" id="WIGO01000022">
    <property type="protein sequence ID" value="KAF6837879.1"/>
    <property type="molecule type" value="Genomic_DNA"/>
</dbReference>
<organism evidence="2 3">
    <name type="scientific">Colletotrichum plurivorum</name>
    <dbReference type="NCBI Taxonomy" id="2175906"/>
    <lineage>
        <taxon>Eukaryota</taxon>
        <taxon>Fungi</taxon>
        <taxon>Dikarya</taxon>
        <taxon>Ascomycota</taxon>
        <taxon>Pezizomycotina</taxon>
        <taxon>Sordariomycetes</taxon>
        <taxon>Hypocreomycetidae</taxon>
        <taxon>Glomerellales</taxon>
        <taxon>Glomerellaceae</taxon>
        <taxon>Colletotrichum</taxon>
        <taxon>Colletotrichum orchidearum species complex</taxon>
    </lineage>
</organism>
<comment type="caution">
    <text evidence="2">The sequence shown here is derived from an EMBL/GenBank/DDBJ whole genome shotgun (WGS) entry which is preliminary data.</text>
</comment>
<evidence type="ECO:0000313" key="3">
    <source>
        <dbReference type="Proteomes" id="UP000654918"/>
    </source>
</evidence>
<dbReference type="Proteomes" id="UP000654918">
    <property type="component" value="Unassembled WGS sequence"/>
</dbReference>
<gene>
    <name evidence="2" type="ORF">CPLU01_02765</name>
</gene>